<name>A0AA46L3M1_VIBPH</name>
<feature type="domain" description="Putative integrase N-terminal" evidence="2">
    <location>
        <begin position="7"/>
        <end position="93"/>
    </location>
</feature>
<proteinExistence type="predicted"/>
<dbReference type="InterPro" id="IPR011010">
    <property type="entry name" value="DNA_brk_join_enz"/>
</dbReference>
<dbReference type="InterPro" id="IPR013762">
    <property type="entry name" value="Integrase-like_cat_sf"/>
</dbReference>
<protein>
    <submittedName>
        <fullName evidence="4">Integrase</fullName>
    </submittedName>
</protein>
<evidence type="ECO:0000313" key="4">
    <source>
        <dbReference type="EMBL" id="TXN14876.1"/>
    </source>
</evidence>
<keyword evidence="1" id="KW-0233">DNA recombination</keyword>
<dbReference type="Gene3D" id="1.10.443.10">
    <property type="entry name" value="Intergrase catalytic core"/>
    <property type="match status" value="1"/>
</dbReference>
<evidence type="ECO:0000256" key="1">
    <source>
        <dbReference type="ARBA" id="ARBA00023172"/>
    </source>
</evidence>
<dbReference type="InterPro" id="IPR024456">
    <property type="entry name" value="Integrase_catalytic_putative"/>
</dbReference>
<accession>A0AA46L3M1</accession>
<dbReference type="AlphaFoldDB" id="A0AA46L3M1"/>
<evidence type="ECO:0000259" key="2">
    <source>
        <dbReference type="Pfam" id="PF12834"/>
    </source>
</evidence>
<dbReference type="RefSeq" id="WP_147724757.1">
    <property type="nucleotide sequence ID" value="NZ_JAZGSA010000003.1"/>
</dbReference>
<evidence type="ECO:0000259" key="3">
    <source>
        <dbReference type="Pfam" id="PF12835"/>
    </source>
</evidence>
<evidence type="ECO:0000313" key="5">
    <source>
        <dbReference type="Proteomes" id="UP000321504"/>
    </source>
</evidence>
<dbReference type="SUPFAM" id="SSF56349">
    <property type="entry name" value="DNA breaking-rejoining enzymes"/>
    <property type="match status" value="1"/>
</dbReference>
<dbReference type="GO" id="GO:0003677">
    <property type="term" value="F:DNA binding"/>
    <property type="evidence" value="ECO:0007669"/>
    <property type="project" value="InterPro"/>
</dbReference>
<reference evidence="4 5" key="1">
    <citation type="submission" date="2019-08" db="EMBL/GenBank/DDBJ databases">
        <title>Emerging of two pre-pandemic pathogenic O4:KUT lineages of Vibrio parahaemolyticus in coastal eastern China.</title>
        <authorList>
            <person name="Yu H."/>
        </authorList>
    </citation>
    <scope>NUCLEOTIDE SEQUENCE [LARGE SCALE GENOMIC DNA]</scope>
    <source>
        <strain evidence="4 5">HZ17-383</strain>
    </source>
</reference>
<sequence>MSKPNLRHGLVLLMKRNIDGSYASQAARKNILIQIEKQLKRGGYRHLTPHTLKLKHVKFLVEHWQSQGLSIGTIKNRMAHIRWVFEKTGREHLLPKSNEELGIGKRVFSDNSTNKAKELDEVKFNAISDRYIKMALELQSAFGLRREEALKFNPSIAIKADRIHLLGSWAKGGKAREIPVRNEYQKQVLERAIAIAPRGSLIPAGKKYIQQLKHYENTCRKVGLCKNHGLRHQYAQQRYIELTGMNAPKAGGLTSRELSREQKSADKEARLIISRELGHEREEITVIYLGR</sequence>
<dbReference type="Pfam" id="PF12834">
    <property type="entry name" value="Phage_int_SAM_2"/>
    <property type="match status" value="1"/>
</dbReference>
<dbReference type="Proteomes" id="UP000321504">
    <property type="component" value="Unassembled WGS sequence"/>
</dbReference>
<organism evidence="4 5">
    <name type="scientific">Vibrio parahaemolyticus</name>
    <dbReference type="NCBI Taxonomy" id="670"/>
    <lineage>
        <taxon>Bacteria</taxon>
        <taxon>Pseudomonadati</taxon>
        <taxon>Pseudomonadota</taxon>
        <taxon>Gammaproteobacteria</taxon>
        <taxon>Vibrionales</taxon>
        <taxon>Vibrionaceae</taxon>
        <taxon>Vibrio</taxon>
    </lineage>
</organism>
<dbReference type="Pfam" id="PF12835">
    <property type="entry name" value="Integrase_1"/>
    <property type="match status" value="1"/>
</dbReference>
<dbReference type="GO" id="GO:0006310">
    <property type="term" value="P:DNA recombination"/>
    <property type="evidence" value="ECO:0007669"/>
    <property type="project" value="UniProtKB-KW"/>
</dbReference>
<gene>
    <name evidence="4" type="ORF">FVP01_18005</name>
</gene>
<dbReference type="EMBL" id="VRMQ01000004">
    <property type="protein sequence ID" value="TXN14876.1"/>
    <property type="molecule type" value="Genomic_DNA"/>
</dbReference>
<comment type="caution">
    <text evidence="4">The sequence shown here is derived from an EMBL/GenBank/DDBJ whole genome shotgun (WGS) entry which is preliminary data.</text>
</comment>
<feature type="domain" description="Integrase catalytic" evidence="3">
    <location>
        <begin position="126"/>
        <end position="237"/>
    </location>
</feature>
<dbReference type="GO" id="GO:0015074">
    <property type="term" value="P:DNA integration"/>
    <property type="evidence" value="ECO:0007669"/>
    <property type="project" value="InterPro"/>
</dbReference>
<dbReference type="InterPro" id="IPR024457">
    <property type="entry name" value="Putative_integrase_N"/>
</dbReference>